<dbReference type="AlphaFoldDB" id="A0A3B6FVH8"/>
<dbReference type="Gramene" id="TraesCLE_scaffold_024474_01G000100.1">
    <property type="protein sequence ID" value="TraesCLE_scaffold_024474_01G000100.1"/>
    <property type="gene ID" value="TraesCLE_scaffold_024474_01G000100"/>
</dbReference>
<evidence type="ECO:0000256" key="1">
    <source>
        <dbReference type="ARBA" id="ARBA00022737"/>
    </source>
</evidence>
<dbReference type="Pfam" id="PF07724">
    <property type="entry name" value="AAA_2"/>
    <property type="match status" value="1"/>
</dbReference>
<dbReference type="SUPFAM" id="SSF52540">
    <property type="entry name" value="P-loop containing nucleoside triphosphate hydrolases"/>
    <property type="match status" value="1"/>
</dbReference>
<proteinExistence type="predicted"/>
<dbReference type="Gramene" id="TraesCS3B03G1131400.1">
    <property type="protein sequence ID" value="TraesCS3B03G1131400.1.CDS"/>
    <property type="gene ID" value="TraesCS3B03G1131400"/>
</dbReference>
<dbReference type="Gramene" id="TraesJUL3B03G01748250.1">
    <property type="protein sequence ID" value="TraesJUL3B03G01748250.1"/>
    <property type="gene ID" value="TraesJUL3B03G01748250"/>
</dbReference>
<evidence type="ECO:0000259" key="3">
    <source>
        <dbReference type="PROSITE" id="PS51903"/>
    </source>
</evidence>
<dbReference type="SMR" id="A0A3B6FVH8"/>
<dbReference type="InterPro" id="IPR036628">
    <property type="entry name" value="Clp_N_dom_sf"/>
</dbReference>
<dbReference type="Gene3D" id="1.10.1780.10">
    <property type="entry name" value="Clp, N-terminal domain"/>
    <property type="match status" value="1"/>
</dbReference>
<dbReference type="GO" id="GO:0005524">
    <property type="term" value="F:ATP binding"/>
    <property type="evidence" value="ECO:0007669"/>
    <property type="project" value="InterPro"/>
</dbReference>
<dbReference type="InterPro" id="IPR027417">
    <property type="entry name" value="P-loop_NTPase"/>
</dbReference>
<dbReference type="GO" id="GO:0016887">
    <property type="term" value="F:ATP hydrolysis activity"/>
    <property type="evidence" value="ECO:0007669"/>
    <property type="project" value="InterPro"/>
</dbReference>
<dbReference type="STRING" id="4565.A0A3B6FVH8"/>
<dbReference type="Gramene" id="TraesSYM3B03G01757040.1">
    <property type="protein sequence ID" value="TraesSYM3B03G01757040.1"/>
    <property type="gene ID" value="TraesSYM3B03G01757040"/>
</dbReference>
<reference evidence="4" key="2">
    <citation type="submission" date="2018-10" db="UniProtKB">
        <authorList>
            <consortium name="EnsemblPlants"/>
        </authorList>
    </citation>
    <scope>IDENTIFICATION</scope>
</reference>
<evidence type="ECO:0000313" key="4">
    <source>
        <dbReference type="EnsemblPlants" id="TraesCS3B02G458500.1"/>
    </source>
</evidence>
<protein>
    <recommendedName>
        <fullName evidence="3">Clp R domain-containing protein</fullName>
    </recommendedName>
</protein>
<dbReference type="Gramene" id="TraesCS3B02G458500.1">
    <property type="protein sequence ID" value="TraesCS3B02G458500.1"/>
    <property type="gene ID" value="TraesCS3B02G458500"/>
</dbReference>
<accession>A0A3B6FVH8</accession>
<reference evidence="4" key="1">
    <citation type="submission" date="2018-08" db="EMBL/GenBank/DDBJ databases">
        <authorList>
            <person name="Rossello M."/>
        </authorList>
    </citation>
    <scope>NUCLEOTIDE SEQUENCE [LARGE SCALE GENOMIC DNA]</scope>
    <source>
        <strain evidence="4">cv. Chinese Spring</strain>
    </source>
</reference>
<dbReference type="InterPro" id="IPR004176">
    <property type="entry name" value="Clp_R_N"/>
</dbReference>
<feature type="domain" description="Clp R" evidence="3">
    <location>
        <begin position="5"/>
        <end position="160"/>
    </location>
</feature>
<dbReference type="OrthoDB" id="687835at2759"/>
<name>A0A3B6FVH8_WHEAT</name>
<dbReference type="PANTHER" id="PTHR43572">
    <property type="entry name" value="CHAPERONE PROTEIN CLPD, CHLOROPLASTIC"/>
    <property type="match status" value="1"/>
</dbReference>
<evidence type="ECO:0000256" key="2">
    <source>
        <dbReference type="PROSITE-ProRule" id="PRU01251"/>
    </source>
</evidence>
<dbReference type="SUPFAM" id="SSF81923">
    <property type="entry name" value="Double Clp-N motif"/>
    <property type="match status" value="1"/>
</dbReference>
<dbReference type="Gramene" id="TraesARI3B03G01763530.1">
    <property type="protein sequence ID" value="TraesARI3B03G01763530.1"/>
    <property type="gene ID" value="TraesARI3B03G01763530"/>
</dbReference>
<organism evidence="4">
    <name type="scientific">Triticum aestivum</name>
    <name type="common">Wheat</name>
    <dbReference type="NCBI Taxonomy" id="4565"/>
    <lineage>
        <taxon>Eukaryota</taxon>
        <taxon>Viridiplantae</taxon>
        <taxon>Streptophyta</taxon>
        <taxon>Embryophyta</taxon>
        <taxon>Tracheophyta</taxon>
        <taxon>Spermatophyta</taxon>
        <taxon>Magnoliopsida</taxon>
        <taxon>Liliopsida</taxon>
        <taxon>Poales</taxon>
        <taxon>Poaceae</taxon>
        <taxon>BOP clade</taxon>
        <taxon>Pooideae</taxon>
        <taxon>Triticodae</taxon>
        <taxon>Triticeae</taxon>
        <taxon>Triticinae</taxon>
        <taxon>Triticum</taxon>
    </lineage>
</organism>
<dbReference type="PANTHER" id="PTHR43572:SF76">
    <property type="entry name" value="CLP R DOMAIN-CONTAINING PROTEIN"/>
    <property type="match status" value="1"/>
</dbReference>
<keyword evidence="5" id="KW-1185">Reference proteome</keyword>
<dbReference type="Gene3D" id="3.40.50.300">
    <property type="entry name" value="P-loop containing nucleotide triphosphate hydrolases"/>
    <property type="match status" value="1"/>
</dbReference>
<sequence length="518" mass="55866">MRISGGQALGEEAVSVVRQAVSLAEQRGHRQVTPLHMVSAMLSASPAPACILRAACLSSQSHPLQHKTLDLCLDLALNQLAVAVSRRGGDHVEPARSNAFTAGLKRAQAHGRRGPVGGDKVELEQLVLSILDDPSVDRVMRAAGFSSSQVRASVVSLEQSASFPDPFPEKIGAGGQPSLQTAPELHLPVVADDVPHGSECQASNVKSGARWPAFFGCTEVIPTTVSLPPWLRYYKDTTCIRSTYCNTNLQANGASRRPKFTELTADNLKILCDALELRVPWHGNIVPSIASTVLRCRSGVTRRRVGDKPFNSLSSSTTTWLLFHGRDGVVKTAIARELARLVFGSYTDFTALQGYPDIAAQTGKLALKRHRSPENNGDGNGGDVGARLFKAIAENPHRVILIDGVDQLGRDLETRIKNAVAGGTLMGGCNGDVVDLEDAIIVLSSNVLDSRSMVSASSPRVKRRFTRQNCEDGDAAEMEMRSRRHLSWDLNVCAVDEDEEEGSFDGIMNVVDGVFLFN</sequence>
<dbReference type="InterPro" id="IPR003959">
    <property type="entry name" value="ATPase_AAA_core"/>
</dbReference>
<dbReference type="GO" id="GO:0044183">
    <property type="term" value="F:protein folding chaperone"/>
    <property type="evidence" value="ECO:0000318"/>
    <property type="project" value="GO_Central"/>
</dbReference>
<dbReference type="GO" id="GO:0005634">
    <property type="term" value="C:nucleus"/>
    <property type="evidence" value="ECO:0000318"/>
    <property type="project" value="GO_Central"/>
</dbReference>
<dbReference type="Proteomes" id="UP000019116">
    <property type="component" value="Chromosome 3B"/>
</dbReference>
<evidence type="ECO:0000313" key="5">
    <source>
        <dbReference type="Proteomes" id="UP000019116"/>
    </source>
</evidence>
<keyword evidence="1 2" id="KW-0677">Repeat</keyword>
<dbReference type="PROSITE" id="PS51903">
    <property type="entry name" value="CLP_R"/>
    <property type="match status" value="1"/>
</dbReference>
<dbReference type="InterPro" id="IPR051650">
    <property type="entry name" value="SL_signaling_regulator"/>
</dbReference>
<dbReference type="EnsemblPlants" id="TraesCS3B02G458500.1">
    <property type="protein sequence ID" value="TraesCS3B02G458500.1"/>
    <property type="gene ID" value="TraesCS3B02G458500"/>
</dbReference>
<dbReference type="OMA" id="HRSPENN"/>